<dbReference type="Pfam" id="PF02878">
    <property type="entry name" value="PGM_PMM_I"/>
    <property type="match status" value="1"/>
</dbReference>
<reference evidence="10" key="1">
    <citation type="submission" date="2018-06" db="EMBL/GenBank/DDBJ databases">
        <authorList>
            <person name="Zhirakovskaya E."/>
        </authorList>
    </citation>
    <scope>NUCLEOTIDE SEQUENCE</scope>
</reference>
<evidence type="ECO:0000256" key="2">
    <source>
        <dbReference type="ARBA" id="ARBA00010231"/>
    </source>
</evidence>
<sequence length="612" mass="67525">MTFLTNDVLVRSIKTIQQAVTDGKLTDSAEGNIKQWLTEPHYEKYALGIVQLIEEADFKQLDRLFWEIIPFGTGGRRGLMSQFGSATMNPRTIAESAHGLAVHLKSVETDHSQLKGVVACDTRNRSQEFAQLTATTMAAHGLQVFYFETFRSTPLLSFAVRHLNCNVGVMITASHNPPSDNGFKAYWSTGGQVLEPHDQGIIDAVYEAGEIPTIDFDEAVAQGKIVIVGDKIDTAYINAVVEMSLSAERNISAVFTPLHGVGETSLYAVLMQAGFESVTVLESQRTPDGNFTNVPDQLPNPERTEVYAPAMEEAKQTGAEIILASDPDADRLGVCVKDYKGEFVHLTGNQVGALILDYIVRKRTETGTLSPEHFVVETLVTTPLVAAIAKANNLKIVDDLLVGFKYIGQTMDALGADKFVFGTEESLGYLAGEYARDKCASIAALYLLEAAAELQTLKKTLLDRLDEIYLQHGFFQEGQQSKYCHGSKGHQQIQQLMQAFRSNPPTELAGISFTRVRDYGTHEIRQLPENRPIQNIPQPQGDLIFLESATGEWECQIAIRPSGTEPKIKFYFFAKADCSTGAKALETIKQNSAIQFEKLRIALSTWVENVLK</sequence>
<protein>
    <submittedName>
        <fullName evidence="10">Phosphomannomutase</fullName>
        <ecNumber evidence="10">5.4.2.8</ecNumber>
    </submittedName>
</protein>
<evidence type="ECO:0000259" key="7">
    <source>
        <dbReference type="Pfam" id="PF02878"/>
    </source>
</evidence>
<name>A0A3B1D929_9ZZZZ</name>
<evidence type="ECO:0000313" key="10">
    <source>
        <dbReference type="EMBL" id="VAX38739.1"/>
    </source>
</evidence>
<dbReference type="InterPro" id="IPR005844">
    <property type="entry name" value="A-D-PHexomutase_a/b/a-I"/>
</dbReference>
<evidence type="ECO:0000256" key="1">
    <source>
        <dbReference type="ARBA" id="ARBA00001946"/>
    </source>
</evidence>
<dbReference type="InterPro" id="IPR036900">
    <property type="entry name" value="A-D-PHexomutase_C_sf"/>
</dbReference>
<proteinExistence type="inferred from homology"/>
<dbReference type="GO" id="GO:0004615">
    <property type="term" value="F:phosphomannomutase activity"/>
    <property type="evidence" value="ECO:0007669"/>
    <property type="project" value="UniProtKB-EC"/>
</dbReference>
<keyword evidence="5" id="KW-0460">Magnesium</keyword>
<dbReference type="GO" id="GO:0008973">
    <property type="term" value="F:phosphopentomutase activity"/>
    <property type="evidence" value="ECO:0007669"/>
    <property type="project" value="TreeGrafter"/>
</dbReference>
<feature type="domain" description="Alpha-D-phosphohexomutase alpha/beta/alpha" evidence="8">
    <location>
        <begin position="236"/>
        <end position="335"/>
    </location>
</feature>
<dbReference type="PANTHER" id="PTHR45745:SF1">
    <property type="entry name" value="PHOSPHOGLUCOMUTASE 2B-RELATED"/>
    <property type="match status" value="1"/>
</dbReference>
<evidence type="ECO:0000256" key="5">
    <source>
        <dbReference type="ARBA" id="ARBA00022842"/>
    </source>
</evidence>
<gene>
    <name evidence="10" type="ORF">MNBD_PLANCTO02-577</name>
</gene>
<evidence type="ECO:0000256" key="3">
    <source>
        <dbReference type="ARBA" id="ARBA00022553"/>
    </source>
</evidence>
<dbReference type="GO" id="GO:0005975">
    <property type="term" value="P:carbohydrate metabolic process"/>
    <property type="evidence" value="ECO:0007669"/>
    <property type="project" value="InterPro"/>
</dbReference>
<dbReference type="InterPro" id="IPR005845">
    <property type="entry name" value="A-D-PHexomutase_a/b/a-II"/>
</dbReference>
<dbReference type="GO" id="GO:0006166">
    <property type="term" value="P:purine ribonucleoside salvage"/>
    <property type="evidence" value="ECO:0007669"/>
    <property type="project" value="TreeGrafter"/>
</dbReference>
<comment type="cofactor">
    <cofactor evidence="1">
        <name>Mg(2+)</name>
        <dbReference type="ChEBI" id="CHEBI:18420"/>
    </cofactor>
</comment>
<dbReference type="AlphaFoldDB" id="A0A3B1D929"/>
<feature type="domain" description="Alpha-D-phosphohexomutase alpha/beta/alpha" evidence="9">
    <location>
        <begin position="348"/>
        <end position="464"/>
    </location>
</feature>
<dbReference type="PANTHER" id="PTHR45745">
    <property type="entry name" value="PHOSPHOMANNOMUTASE 45A"/>
    <property type="match status" value="1"/>
</dbReference>
<evidence type="ECO:0000259" key="9">
    <source>
        <dbReference type="Pfam" id="PF02880"/>
    </source>
</evidence>
<dbReference type="Pfam" id="PF02880">
    <property type="entry name" value="PGM_PMM_III"/>
    <property type="match status" value="1"/>
</dbReference>
<dbReference type="Gene3D" id="3.40.120.10">
    <property type="entry name" value="Alpha-D-Glucose-1,6-Bisphosphate, subunit A, domain 3"/>
    <property type="match status" value="3"/>
</dbReference>
<comment type="similarity">
    <text evidence="2">Belongs to the phosphohexose mutase family.</text>
</comment>
<feature type="domain" description="Alpha-D-phosphohexomutase alpha/beta/alpha" evidence="7">
    <location>
        <begin position="71"/>
        <end position="206"/>
    </location>
</feature>
<dbReference type="InterPro" id="IPR005846">
    <property type="entry name" value="A-D-PHexomutase_a/b/a-III"/>
</dbReference>
<dbReference type="SUPFAM" id="SSF55957">
    <property type="entry name" value="Phosphoglucomutase, C-terminal domain"/>
    <property type="match status" value="1"/>
</dbReference>
<organism evidence="10">
    <name type="scientific">hydrothermal vent metagenome</name>
    <dbReference type="NCBI Taxonomy" id="652676"/>
    <lineage>
        <taxon>unclassified sequences</taxon>
        <taxon>metagenomes</taxon>
        <taxon>ecological metagenomes</taxon>
    </lineage>
</organism>
<dbReference type="PROSITE" id="PS00710">
    <property type="entry name" value="PGM_PMM"/>
    <property type="match status" value="1"/>
</dbReference>
<dbReference type="InterPro" id="IPR016055">
    <property type="entry name" value="A-D-PHexomutase_a/b/a-I/II/III"/>
</dbReference>
<keyword evidence="4" id="KW-0479">Metal-binding</keyword>
<accession>A0A3B1D929</accession>
<evidence type="ECO:0000259" key="8">
    <source>
        <dbReference type="Pfam" id="PF02879"/>
    </source>
</evidence>
<dbReference type="CDD" id="cd05799">
    <property type="entry name" value="PGM2"/>
    <property type="match status" value="1"/>
</dbReference>
<keyword evidence="3" id="KW-0597">Phosphoprotein</keyword>
<dbReference type="Pfam" id="PF02879">
    <property type="entry name" value="PGM_PMM_II"/>
    <property type="match status" value="1"/>
</dbReference>
<evidence type="ECO:0000256" key="4">
    <source>
        <dbReference type="ARBA" id="ARBA00022723"/>
    </source>
</evidence>
<dbReference type="EC" id="5.4.2.8" evidence="10"/>
<dbReference type="EMBL" id="UOGL01000253">
    <property type="protein sequence ID" value="VAX38739.1"/>
    <property type="molecule type" value="Genomic_DNA"/>
</dbReference>
<dbReference type="InterPro" id="IPR016066">
    <property type="entry name" value="A-D-PHexomutase_CS"/>
</dbReference>
<keyword evidence="6 10" id="KW-0413">Isomerase</keyword>
<dbReference type="SUPFAM" id="SSF53738">
    <property type="entry name" value="Phosphoglucomutase, first 3 domains"/>
    <property type="match status" value="3"/>
</dbReference>
<dbReference type="GO" id="GO:0000287">
    <property type="term" value="F:magnesium ion binding"/>
    <property type="evidence" value="ECO:0007669"/>
    <property type="project" value="InterPro"/>
</dbReference>
<evidence type="ECO:0000256" key="6">
    <source>
        <dbReference type="ARBA" id="ARBA00023235"/>
    </source>
</evidence>